<accession>A0ABT4A929</accession>
<comment type="caution">
    <text evidence="3">The sequence shown here is derived from an EMBL/GenBank/DDBJ whole genome shotgun (WGS) entry which is preliminary data.</text>
</comment>
<keyword evidence="2" id="KW-0408">Iron</keyword>
<sequence>MPFGGEAWLLTGYAEIKQFLADPRFSSLEATEPDTARVTPLPLRPGNLLTMDPPEHTRIRRVVVKAFSMRRVEQLRDRIRDVVDEQLDLLVAQGPPADLVASLAVPMPVVMISELFGIPYADRERFRRYSDVFVATTAYDPVEIDRSRTALEEYFQELLEQRRACPTDDLVSTLLEAMNTERLTLREAARTGIGILMAGHETSLSMISNSFFLLLSHRELYAQLVAEPSLLPTAIEELLRYIPLRSTGSFPRRATEDVELGGVLIRKGDTVIFQRASADRDERVFTCPEKIDLARRPNPHLGFGHGAHHCLGASLARTELSLALEGLLRRFPNLRLAVPGDEVPWKPGLIARCPARLEVTW</sequence>
<evidence type="ECO:0000256" key="2">
    <source>
        <dbReference type="RuleBase" id="RU000461"/>
    </source>
</evidence>
<keyword evidence="4" id="KW-1185">Reference proteome</keyword>
<dbReference type="EMBL" id="JAPNKA010000001">
    <property type="protein sequence ID" value="MCY1078168.1"/>
    <property type="molecule type" value="Genomic_DNA"/>
</dbReference>
<evidence type="ECO:0000256" key="1">
    <source>
        <dbReference type="ARBA" id="ARBA00010617"/>
    </source>
</evidence>
<dbReference type="RefSeq" id="WP_267542425.1">
    <property type="nucleotide sequence ID" value="NZ_JAPNKA010000001.1"/>
</dbReference>
<name>A0ABT4A929_9BACT</name>
<dbReference type="Pfam" id="PF00067">
    <property type="entry name" value="p450"/>
    <property type="match status" value="1"/>
</dbReference>
<dbReference type="InterPro" id="IPR017972">
    <property type="entry name" value="Cyt_P450_CS"/>
</dbReference>
<keyword evidence="2" id="KW-0479">Metal-binding</keyword>
<dbReference type="PANTHER" id="PTHR46696:SF1">
    <property type="entry name" value="CYTOCHROME P450 YJIB-RELATED"/>
    <property type="match status" value="1"/>
</dbReference>
<dbReference type="CDD" id="cd11031">
    <property type="entry name" value="Cyp158A-like"/>
    <property type="match status" value="1"/>
</dbReference>
<comment type="similarity">
    <text evidence="1 2">Belongs to the cytochrome P450 family.</text>
</comment>
<proteinExistence type="inferred from homology"/>
<dbReference type="InterPro" id="IPR002397">
    <property type="entry name" value="Cyt_P450_B"/>
</dbReference>
<protein>
    <submittedName>
        <fullName evidence="3">Cytochrome P450</fullName>
    </submittedName>
</protein>
<dbReference type="PRINTS" id="PR00385">
    <property type="entry name" value="P450"/>
</dbReference>
<dbReference type="InterPro" id="IPR001128">
    <property type="entry name" value="Cyt_P450"/>
</dbReference>
<organism evidence="3 4">
    <name type="scientific">Archangium lansingense</name>
    <dbReference type="NCBI Taxonomy" id="2995310"/>
    <lineage>
        <taxon>Bacteria</taxon>
        <taxon>Pseudomonadati</taxon>
        <taxon>Myxococcota</taxon>
        <taxon>Myxococcia</taxon>
        <taxon>Myxococcales</taxon>
        <taxon>Cystobacterineae</taxon>
        <taxon>Archangiaceae</taxon>
        <taxon>Archangium</taxon>
    </lineage>
</organism>
<dbReference type="PRINTS" id="PR00359">
    <property type="entry name" value="BP450"/>
</dbReference>
<evidence type="ECO:0000313" key="3">
    <source>
        <dbReference type="EMBL" id="MCY1078168.1"/>
    </source>
</evidence>
<evidence type="ECO:0000313" key="4">
    <source>
        <dbReference type="Proteomes" id="UP001207654"/>
    </source>
</evidence>
<dbReference type="PANTHER" id="PTHR46696">
    <property type="entry name" value="P450, PUTATIVE (EUROFUNG)-RELATED"/>
    <property type="match status" value="1"/>
</dbReference>
<dbReference type="InterPro" id="IPR036396">
    <property type="entry name" value="Cyt_P450_sf"/>
</dbReference>
<keyword evidence="2" id="KW-0560">Oxidoreductase</keyword>
<keyword evidence="2" id="KW-0503">Monooxygenase</keyword>
<dbReference type="SUPFAM" id="SSF48264">
    <property type="entry name" value="Cytochrome P450"/>
    <property type="match status" value="1"/>
</dbReference>
<keyword evidence="2" id="KW-0349">Heme</keyword>
<gene>
    <name evidence="3" type="ORF">OV287_27195</name>
</gene>
<reference evidence="3 4" key="1">
    <citation type="submission" date="2022-11" db="EMBL/GenBank/DDBJ databases">
        <title>Minimal conservation of predation-associated metabolite biosynthetic gene clusters underscores biosynthetic potential of Myxococcota including descriptions for ten novel species: Archangium lansinium sp. nov., Myxococcus landrumus sp. nov., Nannocystis bai.</title>
        <authorList>
            <person name="Ahearne A."/>
            <person name="Stevens C."/>
            <person name="Phillips K."/>
        </authorList>
    </citation>
    <scope>NUCLEOTIDE SEQUENCE [LARGE SCALE GENOMIC DNA]</scope>
    <source>
        <strain evidence="3 4">MIWBW</strain>
    </source>
</reference>
<dbReference type="Proteomes" id="UP001207654">
    <property type="component" value="Unassembled WGS sequence"/>
</dbReference>
<dbReference type="Gene3D" id="1.10.630.10">
    <property type="entry name" value="Cytochrome P450"/>
    <property type="match status" value="1"/>
</dbReference>
<dbReference type="PROSITE" id="PS00086">
    <property type="entry name" value="CYTOCHROME_P450"/>
    <property type="match status" value="1"/>
</dbReference>